<dbReference type="Pfam" id="PF23855">
    <property type="entry name" value="DUF7218"/>
    <property type="match status" value="1"/>
</dbReference>
<evidence type="ECO:0000259" key="2">
    <source>
        <dbReference type="Pfam" id="PF07498"/>
    </source>
</evidence>
<dbReference type="InterPro" id="IPR011112">
    <property type="entry name" value="Rho-like_N"/>
</dbReference>
<evidence type="ECO:0000313" key="4">
    <source>
        <dbReference type="Proteomes" id="UP000516428"/>
    </source>
</evidence>
<organism evidence="3 4">
    <name type="scientific">Streptomyces xanthii</name>
    <dbReference type="NCBI Taxonomy" id="2768069"/>
    <lineage>
        <taxon>Bacteria</taxon>
        <taxon>Bacillati</taxon>
        <taxon>Actinomycetota</taxon>
        <taxon>Actinomycetes</taxon>
        <taxon>Kitasatosporales</taxon>
        <taxon>Streptomycetaceae</taxon>
        <taxon>Streptomyces</taxon>
    </lineage>
</organism>
<dbReference type="KEGG" id="sxn:IAG42_32730"/>
<keyword evidence="4" id="KW-1185">Reference proteome</keyword>
<dbReference type="InterPro" id="IPR055642">
    <property type="entry name" value="DUF7218"/>
</dbReference>
<evidence type="ECO:0000256" key="1">
    <source>
        <dbReference type="SAM" id="MobiDB-lite"/>
    </source>
</evidence>
<dbReference type="InterPro" id="IPR036269">
    <property type="entry name" value="Rho_N_sf"/>
</dbReference>
<proteinExistence type="predicted"/>
<dbReference type="AlphaFoldDB" id="A0A7H1BGQ4"/>
<evidence type="ECO:0000313" key="3">
    <source>
        <dbReference type="EMBL" id="QNS07909.1"/>
    </source>
</evidence>
<reference evidence="3 4" key="1">
    <citation type="submission" date="2020-09" db="EMBL/GenBank/DDBJ databases">
        <title>A novel species.</title>
        <authorList>
            <person name="Gao J."/>
        </authorList>
    </citation>
    <scope>NUCLEOTIDE SEQUENCE [LARGE SCALE GENOMIC DNA]</scope>
    <source>
        <strain evidence="3 4">CRXT-Y-14</strain>
    </source>
</reference>
<feature type="region of interest" description="Disordered" evidence="1">
    <location>
        <begin position="56"/>
        <end position="98"/>
    </location>
</feature>
<dbReference type="SUPFAM" id="SSF68912">
    <property type="entry name" value="Rho N-terminal domain-like"/>
    <property type="match status" value="1"/>
</dbReference>
<sequence length="126" mass="14133">MAPGSFGCPHPTACFTWHLRRTRVKQGRGHTRHRPTLEVVAVPRAQIKDEKTYQALRREGAGKEKAARIANDASRSSRSSTGRKGGKAGSYEDRTKDELYEQAKKVGIEGRSQMSKDELIKALRKR</sequence>
<feature type="compositionally biased region" description="Basic and acidic residues" evidence="1">
    <location>
        <begin position="56"/>
        <end position="67"/>
    </location>
</feature>
<protein>
    <submittedName>
        <fullName evidence="3">Rho termination factor N-terminal domain-containing protein</fullName>
    </submittedName>
</protein>
<feature type="domain" description="Rho termination factor-like N-terminal" evidence="2">
    <location>
        <begin position="97"/>
        <end position="125"/>
    </location>
</feature>
<feature type="compositionally biased region" description="Low complexity" evidence="1">
    <location>
        <begin position="68"/>
        <end position="82"/>
    </location>
</feature>
<dbReference type="Proteomes" id="UP000516428">
    <property type="component" value="Chromosome"/>
</dbReference>
<dbReference type="Pfam" id="PF07498">
    <property type="entry name" value="Rho_N"/>
    <property type="match status" value="1"/>
</dbReference>
<dbReference type="GO" id="GO:0006353">
    <property type="term" value="P:DNA-templated transcription termination"/>
    <property type="evidence" value="ECO:0007669"/>
    <property type="project" value="InterPro"/>
</dbReference>
<dbReference type="EMBL" id="CP061281">
    <property type="protein sequence ID" value="QNS07909.1"/>
    <property type="molecule type" value="Genomic_DNA"/>
</dbReference>
<accession>A0A7H1BGQ4</accession>
<gene>
    <name evidence="3" type="ORF">IAG42_32730</name>
</gene>
<name>A0A7H1BGQ4_9ACTN</name>